<dbReference type="InterPro" id="IPR050388">
    <property type="entry name" value="ABC_Ni/Peptide_Import"/>
</dbReference>
<name>A0A5D6VZE7_9FIRM</name>
<organism evidence="9 10">
    <name type="scientific">Selenomonas ruminis</name>
    <dbReference type="NCBI Taxonomy" id="2593411"/>
    <lineage>
        <taxon>Bacteria</taxon>
        <taxon>Bacillati</taxon>
        <taxon>Bacillota</taxon>
        <taxon>Negativicutes</taxon>
        <taxon>Selenomonadales</taxon>
        <taxon>Selenomonadaceae</taxon>
        <taxon>Selenomonas</taxon>
    </lineage>
</organism>
<dbReference type="InterPro" id="IPR003593">
    <property type="entry name" value="AAA+_ATPase"/>
</dbReference>
<dbReference type="AlphaFoldDB" id="A0A5D6VZE7"/>
<evidence type="ECO:0000259" key="8">
    <source>
        <dbReference type="PROSITE" id="PS50893"/>
    </source>
</evidence>
<dbReference type="GO" id="GO:0005886">
    <property type="term" value="C:plasma membrane"/>
    <property type="evidence" value="ECO:0007669"/>
    <property type="project" value="UniProtKB-SubCell"/>
</dbReference>
<gene>
    <name evidence="9" type="ORF">FZ040_12595</name>
</gene>
<dbReference type="CDD" id="cd03257">
    <property type="entry name" value="ABC_NikE_OppD_transporters"/>
    <property type="match status" value="1"/>
</dbReference>
<proteinExistence type="inferred from homology"/>
<dbReference type="Pfam" id="PF00005">
    <property type="entry name" value="ABC_tran"/>
    <property type="match status" value="1"/>
</dbReference>
<dbReference type="InterPro" id="IPR027417">
    <property type="entry name" value="P-loop_NTPase"/>
</dbReference>
<dbReference type="OrthoDB" id="9806285at2"/>
<protein>
    <submittedName>
        <fullName evidence="9">ABC transporter ATP-binding protein</fullName>
    </submittedName>
</protein>
<dbReference type="Proteomes" id="UP000323646">
    <property type="component" value="Unassembled WGS sequence"/>
</dbReference>
<evidence type="ECO:0000313" key="10">
    <source>
        <dbReference type="Proteomes" id="UP000323646"/>
    </source>
</evidence>
<dbReference type="PANTHER" id="PTHR43297:SF2">
    <property type="entry name" value="DIPEPTIDE TRANSPORT ATP-BINDING PROTEIN DPPD"/>
    <property type="match status" value="1"/>
</dbReference>
<dbReference type="PROSITE" id="PS00211">
    <property type="entry name" value="ABC_TRANSPORTER_1"/>
    <property type="match status" value="1"/>
</dbReference>
<dbReference type="PROSITE" id="PS50893">
    <property type="entry name" value="ABC_TRANSPORTER_2"/>
    <property type="match status" value="1"/>
</dbReference>
<keyword evidence="4" id="KW-1003">Cell membrane</keyword>
<dbReference type="EMBL" id="VTOY01000018">
    <property type="protein sequence ID" value="TYZ19938.1"/>
    <property type="molecule type" value="Genomic_DNA"/>
</dbReference>
<dbReference type="GO" id="GO:0005524">
    <property type="term" value="F:ATP binding"/>
    <property type="evidence" value="ECO:0007669"/>
    <property type="project" value="UniProtKB-KW"/>
</dbReference>
<dbReference type="Gene3D" id="3.40.50.300">
    <property type="entry name" value="P-loop containing nucleotide triphosphate hydrolases"/>
    <property type="match status" value="1"/>
</dbReference>
<keyword evidence="6 9" id="KW-0067">ATP-binding</keyword>
<dbReference type="PANTHER" id="PTHR43297">
    <property type="entry name" value="OLIGOPEPTIDE TRANSPORT ATP-BINDING PROTEIN APPD"/>
    <property type="match status" value="1"/>
</dbReference>
<keyword evidence="7" id="KW-0472">Membrane</keyword>
<comment type="subcellular location">
    <subcellularLocation>
        <location evidence="1">Cell membrane</location>
        <topology evidence="1">Peripheral membrane protein</topology>
    </subcellularLocation>
</comment>
<comment type="caution">
    <text evidence="9">The sequence shown here is derived from an EMBL/GenBank/DDBJ whole genome shotgun (WGS) entry which is preliminary data.</text>
</comment>
<feature type="domain" description="ABC transporter" evidence="8">
    <location>
        <begin position="5"/>
        <end position="251"/>
    </location>
</feature>
<sequence>MSEIIRYEHVDISYYEKRVVQDISFAVQPGEILGIAGESGSGKSTLLRAAMGLLGRGGVVTRGDIWYGDKDLPDLPVKELRALCGSEMAMIFQSAGNSFCAIRTVGAQLWEMMQAHGKKDKVAFAEQARDILAKFGFASPGRILDSYPFELSGGMQQRVGVAAAMLLQPKLLLADEPTSALDVTVQKQVIEEMLLARKLFGTSILLVTHNIGVIRKMADEVLIMKDGACVEYGNTHEVMERPQSAYTKKLLAAVPCLRR</sequence>
<reference evidence="9 10" key="1">
    <citation type="submission" date="2019-08" db="EMBL/GenBank/DDBJ databases">
        <title>Selenomonas sp. mPRGC5 and Selenomonas sp. mPRGC8 isolated from ruminal fluid of dairy goat (Capra hircus).</title>
        <authorList>
            <person name="Poothong S."/>
            <person name="Nuengjamnong C."/>
            <person name="Tanasupawat S."/>
        </authorList>
    </citation>
    <scope>NUCLEOTIDE SEQUENCE [LARGE SCALE GENOMIC DNA]</scope>
    <source>
        <strain evidence="10">mPRGC5</strain>
    </source>
</reference>
<evidence type="ECO:0000256" key="2">
    <source>
        <dbReference type="ARBA" id="ARBA00005417"/>
    </source>
</evidence>
<keyword evidence="10" id="KW-1185">Reference proteome</keyword>
<dbReference type="InterPro" id="IPR017871">
    <property type="entry name" value="ABC_transporter-like_CS"/>
</dbReference>
<evidence type="ECO:0000256" key="7">
    <source>
        <dbReference type="ARBA" id="ARBA00023136"/>
    </source>
</evidence>
<dbReference type="InterPro" id="IPR003439">
    <property type="entry name" value="ABC_transporter-like_ATP-bd"/>
</dbReference>
<dbReference type="GO" id="GO:0016887">
    <property type="term" value="F:ATP hydrolysis activity"/>
    <property type="evidence" value="ECO:0007669"/>
    <property type="project" value="InterPro"/>
</dbReference>
<keyword evidence="3" id="KW-0813">Transport</keyword>
<evidence type="ECO:0000256" key="1">
    <source>
        <dbReference type="ARBA" id="ARBA00004202"/>
    </source>
</evidence>
<dbReference type="RefSeq" id="WP_149172322.1">
    <property type="nucleotide sequence ID" value="NZ_VTOY01000018.1"/>
</dbReference>
<keyword evidence="5" id="KW-0547">Nucleotide-binding</keyword>
<evidence type="ECO:0000256" key="4">
    <source>
        <dbReference type="ARBA" id="ARBA00022475"/>
    </source>
</evidence>
<dbReference type="SMART" id="SM00382">
    <property type="entry name" value="AAA"/>
    <property type="match status" value="1"/>
</dbReference>
<evidence type="ECO:0000256" key="3">
    <source>
        <dbReference type="ARBA" id="ARBA00022448"/>
    </source>
</evidence>
<accession>A0A5D6VZE7</accession>
<comment type="similarity">
    <text evidence="2">Belongs to the ABC transporter superfamily.</text>
</comment>
<evidence type="ECO:0000256" key="6">
    <source>
        <dbReference type="ARBA" id="ARBA00022840"/>
    </source>
</evidence>
<evidence type="ECO:0000256" key="5">
    <source>
        <dbReference type="ARBA" id="ARBA00022741"/>
    </source>
</evidence>
<dbReference type="SUPFAM" id="SSF52540">
    <property type="entry name" value="P-loop containing nucleoside triphosphate hydrolases"/>
    <property type="match status" value="1"/>
</dbReference>
<evidence type="ECO:0000313" key="9">
    <source>
        <dbReference type="EMBL" id="TYZ19938.1"/>
    </source>
</evidence>